<proteinExistence type="predicted"/>
<dbReference type="GO" id="GO:0009116">
    <property type="term" value="P:nucleoside metabolic process"/>
    <property type="evidence" value="ECO:0007669"/>
    <property type="project" value="InterPro"/>
</dbReference>
<dbReference type="GO" id="GO:0019284">
    <property type="term" value="P:L-methionine salvage from S-adenosylmethionine"/>
    <property type="evidence" value="ECO:0007669"/>
    <property type="project" value="TreeGrafter"/>
</dbReference>
<gene>
    <name evidence="2" type="ORF">C5L39_00840</name>
</gene>
<dbReference type="PANTHER" id="PTHR46832">
    <property type="entry name" value="5'-METHYLTHIOADENOSINE/S-ADENOSYLHOMOCYSTEINE NUCLEOSIDASE"/>
    <property type="match status" value="1"/>
</dbReference>
<evidence type="ECO:0000259" key="1">
    <source>
        <dbReference type="Pfam" id="PF01048"/>
    </source>
</evidence>
<dbReference type="NCBIfam" id="NF004168">
    <property type="entry name" value="PRK05634.1"/>
    <property type="match status" value="1"/>
</dbReference>
<dbReference type="InterPro" id="IPR000845">
    <property type="entry name" value="Nucleoside_phosphorylase_d"/>
</dbReference>
<comment type="caution">
    <text evidence="2">The sequence shown here is derived from an EMBL/GenBank/DDBJ whole genome shotgun (WGS) entry which is preliminary data.</text>
</comment>
<sequence length="191" mass="20322">MNAPLFVAAVPGEVTQLPEGTPLLITGIGTLAAAITLTETLVQARAEDRLPSRIINVGTAGALRDEHPDGVFEITQVHKHDFNSEAVPGVAENFLPAEFNLEVSGLLPTAQLATGDTFVEDTQTRDRLAKRAGLVDMEGYAVVAVARRFGVPVTLLKQISDHANEETASGWASSLDRGAHQLSEAVERLGF</sequence>
<dbReference type="InterPro" id="IPR035994">
    <property type="entry name" value="Nucleoside_phosphorylase_sf"/>
</dbReference>
<dbReference type="OrthoDB" id="3852236at2"/>
<dbReference type="PANTHER" id="PTHR46832:SF1">
    <property type="entry name" value="5'-METHYLTHIOADENOSINE_S-ADENOSYLHOMOCYSTEINE NUCLEOSIDASE"/>
    <property type="match status" value="1"/>
</dbReference>
<dbReference type="AlphaFoldDB" id="A0A3M8KAY6"/>
<reference evidence="2 3" key="1">
    <citation type="submission" date="2018-02" db="EMBL/GenBank/DDBJ databases">
        <title>Corynebacterium alimpuense sp. nov., a marine obligate actinomycete isolated from sediments of Valparaiso bay, Chile.</title>
        <authorList>
            <person name="Claverias F."/>
            <person name="Gonzales-Siles L."/>
            <person name="Salva-Serra F."/>
            <person name="Inganaes E."/>
            <person name="Molin K."/>
            <person name="Cumsille A."/>
            <person name="Undabarrena A."/>
            <person name="Couve E."/>
            <person name="Moore E.R.B."/>
            <person name="Gomila M."/>
            <person name="Camara B."/>
        </authorList>
    </citation>
    <scope>NUCLEOTIDE SEQUENCE [LARGE SCALE GENOMIC DNA]</scope>
    <source>
        <strain evidence="2 3">CCUG 69366</strain>
    </source>
</reference>
<organism evidence="2 3">
    <name type="scientific">Corynebacterium alimapuense</name>
    <dbReference type="NCBI Taxonomy" id="1576874"/>
    <lineage>
        <taxon>Bacteria</taxon>
        <taxon>Bacillati</taxon>
        <taxon>Actinomycetota</taxon>
        <taxon>Actinomycetes</taxon>
        <taxon>Mycobacteriales</taxon>
        <taxon>Corynebacteriaceae</taxon>
        <taxon>Corynebacterium</taxon>
    </lineage>
</organism>
<feature type="domain" description="Nucleoside phosphorylase" evidence="1">
    <location>
        <begin position="25"/>
        <end position="174"/>
    </location>
</feature>
<dbReference type="Pfam" id="PF01048">
    <property type="entry name" value="PNP_UDP_1"/>
    <property type="match status" value="1"/>
</dbReference>
<dbReference type="GO" id="GO:0005829">
    <property type="term" value="C:cytosol"/>
    <property type="evidence" value="ECO:0007669"/>
    <property type="project" value="TreeGrafter"/>
</dbReference>
<dbReference type="RefSeq" id="WP_123047000.1">
    <property type="nucleotide sequence ID" value="NZ_PTJO01000001.1"/>
</dbReference>
<dbReference type="SUPFAM" id="SSF53167">
    <property type="entry name" value="Purine and uridine phosphorylases"/>
    <property type="match status" value="1"/>
</dbReference>
<dbReference type="EMBL" id="PTJO01000001">
    <property type="protein sequence ID" value="RNE49955.1"/>
    <property type="molecule type" value="Genomic_DNA"/>
</dbReference>
<name>A0A3M8KAY6_9CORY</name>
<dbReference type="Gene3D" id="3.40.50.1580">
    <property type="entry name" value="Nucleoside phosphorylase domain"/>
    <property type="match status" value="1"/>
</dbReference>
<accession>A0A3M8KAY6</accession>
<keyword evidence="3" id="KW-1185">Reference proteome</keyword>
<dbReference type="GO" id="GO:0008782">
    <property type="term" value="F:adenosylhomocysteine nucleosidase activity"/>
    <property type="evidence" value="ECO:0007669"/>
    <property type="project" value="TreeGrafter"/>
</dbReference>
<evidence type="ECO:0000313" key="2">
    <source>
        <dbReference type="EMBL" id="RNE49955.1"/>
    </source>
</evidence>
<dbReference type="GO" id="GO:0008930">
    <property type="term" value="F:methylthioadenosine nucleosidase activity"/>
    <property type="evidence" value="ECO:0007669"/>
    <property type="project" value="TreeGrafter"/>
</dbReference>
<evidence type="ECO:0000313" key="3">
    <source>
        <dbReference type="Proteomes" id="UP000266975"/>
    </source>
</evidence>
<protein>
    <submittedName>
        <fullName evidence="2">Nucleosidase</fullName>
    </submittedName>
</protein>
<dbReference type="Proteomes" id="UP000266975">
    <property type="component" value="Unassembled WGS sequence"/>
</dbReference>